<evidence type="ECO:0000256" key="4">
    <source>
        <dbReference type="SAM" id="SignalP"/>
    </source>
</evidence>
<name>A0ABW4KZX4_9BURK</name>
<evidence type="ECO:0000313" key="6">
    <source>
        <dbReference type="EMBL" id="MFD1712737.1"/>
    </source>
</evidence>
<dbReference type="RefSeq" id="WP_147914832.1">
    <property type="nucleotide sequence ID" value="NZ_JBHUEJ010000048.1"/>
</dbReference>
<proteinExistence type="inferred from homology"/>
<dbReference type="SUPFAM" id="SSF53850">
    <property type="entry name" value="Periplasmic binding protein-like II"/>
    <property type="match status" value="1"/>
</dbReference>
<dbReference type="Pfam" id="PF09084">
    <property type="entry name" value="NMT1"/>
    <property type="match status" value="1"/>
</dbReference>
<feature type="chain" id="PRO_5046636720" evidence="4">
    <location>
        <begin position="28"/>
        <end position="349"/>
    </location>
</feature>
<comment type="subcellular location">
    <subcellularLocation>
        <location evidence="1">Periplasm</location>
    </subcellularLocation>
</comment>
<dbReference type="Proteomes" id="UP001597304">
    <property type="component" value="Unassembled WGS sequence"/>
</dbReference>
<accession>A0ABW4KZX4</accession>
<dbReference type="EMBL" id="JBHUEJ010000048">
    <property type="protein sequence ID" value="MFD1712737.1"/>
    <property type="molecule type" value="Genomic_DNA"/>
</dbReference>
<dbReference type="PANTHER" id="PTHR30024">
    <property type="entry name" value="ALIPHATIC SULFONATES-BINDING PROTEIN-RELATED"/>
    <property type="match status" value="1"/>
</dbReference>
<sequence length="349" mass="37291">MPAPSSSRRALLRGLPALIWAAGTARAQNGAARPERPRVSMAVNEGSALYQLPLTVAAQLRYFAAEGLEVEFHELGGTGPIQQSLTKGTSDLAVGGVESAIMLRQRGVDCMAFALLGRAPQLVFGVSTRAVPGFRHLSQLRGARVGISAQEPATHWFAKLVLVRSGLVPGEVEFVALNSALSAVAALREGEIAAIAHFDPLISLLEARGDIRVVTDTRLLRITQDLFGGPMPGGSLYAPAEFLQRNPRTVQGITNAVVKALKWLQTAGPSDIVRAMPEVSMHGDRAVFLGAFEKSREALSPDGVLTELGVQTAVRLVERYGALTPPVRVSAEAVYTNEFARKAKQRFQA</sequence>
<evidence type="ECO:0000259" key="5">
    <source>
        <dbReference type="Pfam" id="PF09084"/>
    </source>
</evidence>
<comment type="caution">
    <text evidence="6">The sequence shown here is derived from an EMBL/GenBank/DDBJ whole genome shotgun (WGS) entry which is preliminary data.</text>
</comment>
<evidence type="ECO:0000256" key="1">
    <source>
        <dbReference type="ARBA" id="ARBA00004418"/>
    </source>
</evidence>
<evidence type="ECO:0000313" key="7">
    <source>
        <dbReference type="Proteomes" id="UP001597304"/>
    </source>
</evidence>
<feature type="domain" description="SsuA/THI5-like" evidence="5">
    <location>
        <begin position="52"/>
        <end position="264"/>
    </location>
</feature>
<comment type="similarity">
    <text evidence="2">Belongs to the bacterial solute-binding protein SsuA/TauA family.</text>
</comment>
<keyword evidence="7" id="KW-1185">Reference proteome</keyword>
<dbReference type="Gene3D" id="3.40.190.10">
    <property type="entry name" value="Periplasmic binding protein-like II"/>
    <property type="match status" value="2"/>
</dbReference>
<reference evidence="7" key="1">
    <citation type="journal article" date="2019" name="Int. J. Syst. Evol. Microbiol.">
        <title>The Global Catalogue of Microorganisms (GCM) 10K type strain sequencing project: providing services to taxonomists for standard genome sequencing and annotation.</title>
        <authorList>
            <consortium name="The Broad Institute Genomics Platform"/>
            <consortium name="The Broad Institute Genome Sequencing Center for Infectious Disease"/>
            <person name="Wu L."/>
            <person name="Ma J."/>
        </authorList>
    </citation>
    <scope>NUCLEOTIDE SEQUENCE [LARGE SCALE GENOMIC DNA]</scope>
    <source>
        <strain evidence="7">LMG 29247</strain>
    </source>
</reference>
<evidence type="ECO:0000256" key="2">
    <source>
        <dbReference type="ARBA" id="ARBA00010742"/>
    </source>
</evidence>
<dbReference type="InterPro" id="IPR015168">
    <property type="entry name" value="SsuA/THI5"/>
</dbReference>
<keyword evidence="3 4" id="KW-0732">Signal</keyword>
<feature type="signal peptide" evidence="4">
    <location>
        <begin position="1"/>
        <end position="27"/>
    </location>
</feature>
<gene>
    <name evidence="6" type="ORF">ACFSF0_19240</name>
</gene>
<dbReference type="PANTHER" id="PTHR30024:SF47">
    <property type="entry name" value="TAURINE-BINDING PERIPLASMIC PROTEIN"/>
    <property type="match status" value="1"/>
</dbReference>
<organism evidence="6 7">
    <name type="scientific">Ottowia flava</name>
    <dbReference type="NCBI Taxonomy" id="2675430"/>
    <lineage>
        <taxon>Bacteria</taxon>
        <taxon>Pseudomonadati</taxon>
        <taxon>Pseudomonadota</taxon>
        <taxon>Betaproteobacteria</taxon>
        <taxon>Burkholderiales</taxon>
        <taxon>Comamonadaceae</taxon>
        <taxon>Ottowia</taxon>
    </lineage>
</organism>
<protein>
    <submittedName>
        <fullName evidence="6">ABC transporter substrate-binding protein</fullName>
    </submittedName>
</protein>
<evidence type="ECO:0000256" key="3">
    <source>
        <dbReference type="ARBA" id="ARBA00022729"/>
    </source>
</evidence>